<proteinExistence type="predicted"/>
<evidence type="ECO:0000313" key="2">
    <source>
        <dbReference type="Proteomes" id="UP001066276"/>
    </source>
</evidence>
<evidence type="ECO:0000313" key="1">
    <source>
        <dbReference type="EMBL" id="KAJ1081814.1"/>
    </source>
</evidence>
<keyword evidence="2" id="KW-1185">Reference proteome</keyword>
<name>A0AAV7KUW2_PLEWA</name>
<reference evidence="1" key="1">
    <citation type="journal article" date="2022" name="bioRxiv">
        <title>Sequencing and chromosome-scale assembly of the giantPleurodeles waltlgenome.</title>
        <authorList>
            <person name="Brown T."/>
            <person name="Elewa A."/>
            <person name="Iarovenko S."/>
            <person name="Subramanian E."/>
            <person name="Araus A.J."/>
            <person name="Petzold A."/>
            <person name="Susuki M."/>
            <person name="Suzuki K.-i.T."/>
            <person name="Hayashi T."/>
            <person name="Toyoda A."/>
            <person name="Oliveira C."/>
            <person name="Osipova E."/>
            <person name="Leigh N.D."/>
            <person name="Simon A."/>
            <person name="Yun M.H."/>
        </authorList>
    </citation>
    <scope>NUCLEOTIDE SEQUENCE</scope>
    <source>
        <strain evidence="1">20211129_DDA</strain>
        <tissue evidence="1">Liver</tissue>
    </source>
</reference>
<protein>
    <submittedName>
        <fullName evidence="1">Uncharacterized protein</fullName>
    </submittedName>
</protein>
<dbReference type="EMBL" id="JANPWB010000016">
    <property type="protein sequence ID" value="KAJ1081814.1"/>
    <property type="molecule type" value="Genomic_DNA"/>
</dbReference>
<sequence length="70" mass="7762">MQDSQASDGAGDTLEAICLQCSQERVRLYDFQWRFFVLAGSMQISAVNPQCCCLWHVSGVVLEYIGLCIG</sequence>
<comment type="caution">
    <text evidence="1">The sequence shown here is derived from an EMBL/GenBank/DDBJ whole genome shotgun (WGS) entry which is preliminary data.</text>
</comment>
<dbReference type="Proteomes" id="UP001066276">
    <property type="component" value="Chromosome 12"/>
</dbReference>
<organism evidence="1 2">
    <name type="scientific">Pleurodeles waltl</name>
    <name type="common">Iberian ribbed newt</name>
    <dbReference type="NCBI Taxonomy" id="8319"/>
    <lineage>
        <taxon>Eukaryota</taxon>
        <taxon>Metazoa</taxon>
        <taxon>Chordata</taxon>
        <taxon>Craniata</taxon>
        <taxon>Vertebrata</taxon>
        <taxon>Euteleostomi</taxon>
        <taxon>Amphibia</taxon>
        <taxon>Batrachia</taxon>
        <taxon>Caudata</taxon>
        <taxon>Salamandroidea</taxon>
        <taxon>Salamandridae</taxon>
        <taxon>Pleurodelinae</taxon>
        <taxon>Pleurodeles</taxon>
    </lineage>
</organism>
<accession>A0AAV7KUW2</accession>
<dbReference type="AlphaFoldDB" id="A0AAV7KUW2"/>
<gene>
    <name evidence="1" type="ORF">NDU88_001989</name>
</gene>